<keyword evidence="4 5" id="KW-0472">Membrane</keyword>
<protein>
    <submittedName>
        <fullName evidence="7">YhgE/Pip domain-containing protein</fullName>
    </submittedName>
</protein>
<evidence type="ECO:0000313" key="8">
    <source>
        <dbReference type="Proteomes" id="UP000218387"/>
    </source>
</evidence>
<dbReference type="KEGG" id="emt:CPZ25_019005"/>
<feature type="transmembrane region" description="Helical" evidence="5">
    <location>
        <begin position="683"/>
        <end position="706"/>
    </location>
</feature>
<dbReference type="AlphaFoldDB" id="A0A4V1GMH6"/>
<keyword evidence="2 5" id="KW-0812">Transmembrane</keyword>
<dbReference type="InterPro" id="IPR011049">
    <property type="entry name" value="Serralysin-like_metalloprot_C"/>
</dbReference>
<dbReference type="Pfam" id="PF12698">
    <property type="entry name" value="ABC2_membrane_3"/>
    <property type="match status" value="2"/>
</dbReference>
<sequence length="836" mass="86532">MDKLRSEKSFFKKWLPWIVVLGVIIIPLMYSFFYLDAFWDPYSRLDTLPVAVVNQDKGATIDGKSRNLGREMWDELEKDGTLKFVLTDEDDAIKGTEGSQYYALIRIPEDFSADIASASTQNKREAEIYYSPNEKRNYLASQILSKAVLEVEKSTRASVDKELVAQLSGKLYEVPGQLETLQDGLGQLGDGANALADGTGTLSDGTGTLLSGASSLNDGADALAGGASALADGTRSLAQGAQTLQDGAATLANGTAALKNGTSDLADGASALASGTGTLNQGAGDLAAGTGAFSTKVREYQQGEQKAKSGADQVAAGAASLSDGITQLSGGLNLLSQKVNSSMTALDSGVGQLQTGFEGYQDGVDQLISGSSQLVGGIVAAAQNAPELLNNPYFKALYDQAAAADPDQIAALQAGGKAVGDGLDTLSAEIKEGQAALNDPQQGIPALIAGAQTAQAGSQDLAAGSSSLKQGMDGLDAATGQLVGGADTLNSGANKVAAGASQADSGAQSLDAGAGQVNAAAGQVSDGAGALADGTAQASDGVSQVNAGAQALDSGASALSDGTTTLLGGAQEFGSGVIKLRDGSVQLKDGLQTAKTGVDDNLTDVRDQLKPLSGLDSYAADPVNVNTNAIDPVPNYGTAFAPYFLSLSLWVGALIIFFGIYLDADEKFRLLSRRSDRRVIRSFSYLVIGLLQALLLALVLQFGLGLQINHPLAFYLACCLVSMVFIAIVQLLIVFLKDVGKFLAIALLILQLTSCGGTFPMETVPKFFNILYPFMPMTYSVGLFKDTISGTGAMGLDRNSLVLIGILVVTMALTVLFTWLQNKGQARRAAEITHQP</sequence>
<feature type="transmembrane region" description="Helical" evidence="5">
    <location>
        <begin position="14"/>
        <end position="35"/>
    </location>
</feature>
<feature type="domain" description="ABC-2 type transporter transmembrane" evidence="6">
    <location>
        <begin position="12"/>
        <end position="150"/>
    </location>
</feature>
<evidence type="ECO:0000256" key="2">
    <source>
        <dbReference type="ARBA" id="ARBA00022692"/>
    </source>
</evidence>
<evidence type="ECO:0000259" key="6">
    <source>
        <dbReference type="Pfam" id="PF12698"/>
    </source>
</evidence>
<evidence type="ECO:0000256" key="3">
    <source>
        <dbReference type="ARBA" id="ARBA00022989"/>
    </source>
</evidence>
<dbReference type="Gene3D" id="3.40.1710.10">
    <property type="entry name" value="abc type-2 transporter like domain"/>
    <property type="match status" value="1"/>
</dbReference>
<evidence type="ECO:0000256" key="5">
    <source>
        <dbReference type="SAM" id="Phobius"/>
    </source>
</evidence>
<dbReference type="NCBIfam" id="TIGR03057">
    <property type="entry name" value="xxxLxxG_by_4"/>
    <property type="match status" value="4"/>
</dbReference>
<keyword evidence="8" id="KW-1185">Reference proteome</keyword>
<dbReference type="InterPro" id="IPR017500">
    <property type="entry name" value="Phage_infect_YhgE_N"/>
</dbReference>
<evidence type="ECO:0000256" key="1">
    <source>
        <dbReference type="ARBA" id="ARBA00004141"/>
    </source>
</evidence>
<name>A0A4V1GMH6_EUBML</name>
<feature type="transmembrane region" description="Helical" evidence="5">
    <location>
        <begin position="801"/>
        <end position="820"/>
    </location>
</feature>
<comment type="subcellular location">
    <subcellularLocation>
        <location evidence="1">Membrane</location>
        <topology evidence="1">Multi-pass membrane protein</topology>
    </subcellularLocation>
</comment>
<feature type="transmembrane region" description="Helical" evidence="5">
    <location>
        <begin position="712"/>
        <end position="735"/>
    </location>
</feature>
<dbReference type="SUPFAM" id="SSF101967">
    <property type="entry name" value="Adhesin YadA, collagen-binding domain"/>
    <property type="match status" value="1"/>
</dbReference>
<feature type="transmembrane region" description="Helical" evidence="5">
    <location>
        <begin position="640"/>
        <end position="662"/>
    </location>
</feature>
<gene>
    <name evidence="7" type="ORF">CPZ25_019005</name>
</gene>
<feature type="domain" description="ABC-2 type transporter transmembrane" evidence="6">
    <location>
        <begin position="615"/>
        <end position="815"/>
    </location>
</feature>
<dbReference type="GO" id="GO:0016020">
    <property type="term" value="C:membrane"/>
    <property type="evidence" value="ECO:0007669"/>
    <property type="project" value="UniProtKB-SubCell"/>
</dbReference>
<dbReference type="PANTHER" id="PTHR43077:SF5">
    <property type="entry name" value="PHAGE INFECTION PROTEIN"/>
    <property type="match status" value="1"/>
</dbReference>
<dbReference type="PANTHER" id="PTHR43077">
    <property type="entry name" value="TRANSPORT PERMEASE YVFS-RELATED"/>
    <property type="match status" value="1"/>
</dbReference>
<keyword evidence="3 5" id="KW-1133">Transmembrane helix</keyword>
<dbReference type="NCBIfam" id="TIGR03062">
    <property type="entry name" value="pip_yhgE_Cterm"/>
    <property type="match status" value="1"/>
</dbReference>
<organism evidence="7 8">
    <name type="scientific">Eubacterium maltosivorans</name>
    <dbReference type="NCBI Taxonomy" id="2041044"/>
    <lineage>
        <taxon>Bacteria</taxon>
        <taxon>Bacillati</taxon>
        <taxon>Bacillota</taxon>
        <taxon>Clostridia</taxon>
        <taxon>Eubacteriales</taxon>
        <taxon>Eubacteriaceae</taxon>
        <taxon>Eubacterium</taxon>
    </lineage>
</organism>
<accession>A0A4V1GMH6</accession>
<dbReference type="InterPro" id="IPR013525">
    <property type="entry name" value="ABC2_TM"/>
</dbReference>
<reference evidence="7 8" key="1">
    <citation type="submission" date="2018-05" db="EMBL/GenBank/DDBJ databases">
        <title>Genome comparison of Eubacterium sp.</title>
        <authorList>
            <person name="Feng Y."/>
            <person name="Sanchez-Andrea I."/>
            <person name="Stams A.J.M."/>
            <person name="De Vos W.M."/>
        </authorList>
    </citation>
    <scope>NUCLEOTIDE SEQUENCE [LARGE SCALE GENOMIC DNA]</scope>
    <source>
        <strain evidence="7 8">YI</strain>
    </source>
</reference>
<dbReference type="NCBIfam" id="TIGR03061">
    <property type="entry name" value="pip_yhgE_Nterm"/>
    <property type="match status" value="1"/>
</dbReference>
<dbReference type="InterPro" id="IPR051328">
    <property type="entry name" value="T7SS_ABC-Transporter"/>
</dbReference>
<dbReference type="EMBL" id="CP029487">
    <property type="protein sequence ID" value="QCT73316.1"/>
    <property type="molecule type" value="Genomic_DNA"/>
</dbReference>
<dbReference type="GO" id="GO:0140359">
    <property type="term" value="F:ABC-type transporter activity"/>
    <property type="evidence" value="ECO:0007669"/>
    <property type="project" value="InterPro"/>
</dbReference>
<evidence type="ECO:0000313" key="7">
    <source>
        <dbReference type="EMBL" id="QCT73316.1"/>
    </source>
</evidence>
<dbReference type="Proteomes" id="UP000218387">
    <property type="component" value="Chromosome"/>
</dbReference>
<proteinExistence type="predicted"/>
<feature type="transmembrane region" description="Helical" evidence="5">
    <location>
        <begin position="742"/>
        <end position="761"/>
    </location>
</feature>
<dbReference type="RefSeq" id="WP_096918923.1">
    <property type="nucleotide sequence ID" value="NZ_CP029487.1"/>
</dbReference>
<dbReference type="InterPro" id="IPR017501">
    <property type="entry name" value="Phage_infect_YhgE_C"/>
</dbReference>
<dbReference type="Gene3D" id="1.10.287.950">
    <property type="entry name" value="Methyl-accepting chemotaxis protein"/>
    <property type="match status" value="1"/>
</dbReference>
<evidence type="ECO:0000256" key="4">
    <source>
        <dbReference type="ARBA" id="ARBA00023136"/>
    </source>
</evidence>
<dbReference type="InterPro" id="IPR023908">
    <property type="entry name" value="xxxLxxG_rpt"/>
</dbReference>